<dbReference type="GO" id="GO:0003700">
    <property type="term" value="F:DNA-binding transcription factor activity"/>
    <property type="evidence" value="ECO:0007669"/>
    <property type="project" value="InterPro"/>
</dbReference>
<reference evidence="6" key="1">
    <citation type="submission" date="2021-01" db="EMBL/GenBank/DDBJ databases">
        <title>Whole genome shotgun sequence of Sphaerimonospora thailandensis NBRC 107569.</title>
        <authorList>
            <person name="Komaki H."/>
            <person name="Tamura T."/>
        </authorList>
    </citation>
    <scope>NUCLEOTIDE SEQUENCE</scope>
    <source>
        <strain evidence="6">NBRC 107569</strain>
    </source>
</reference>
<feature type="region of interest" description="Disordered" evidence="4">
    <location>
        <begin position="321"/>
        <end position="343"/>
    </location>
</feature>
<evidence type="ECO:0000313" key="6">
    <source>
        <dbReference type="EMBL" id="GIH71607.1"/>
    </source>
</evidence>
<dbReference type="PROSITE" id="PS01124">
    <property type="entry name" value="HTH_ARAC_FAMILY_2"/>
    <property type="match status" value="1"/>
</dbReference>
<dbReference type="PRINTS" id="PR00032">
    <property type="entry name" value="HTHARAC"/>
</dbReference>
<dbReference type="InterPro" id="IPR009057">
    <property type="entry name" value="Homeodomain-like_sf"/>
</dbReference>
<dbReference type="InterPro" id="IPR020449">
    <property type="entry name" value="Tscrpt_reg_AraC-type_HTH"/>
</dbReference>
<evidence type="ECO:0000256" key="4">
    <source>
        <dbReference type="SAM" id="MobiDB-lite"/>
    </source>
</evidence>
<keyword evidence="1" id="KW-0805">Transcription regulation</keyword>
<dbReference type="InterPro" id="IPR018060">
    <property type="entry name" value="HTH_AraC"/>
</dbReference>
<dbReference type="SUPFAM" id="SSF46689">
    <property type="entry name" value="Homeodomain-like"/>
    <property type="match status" value="1"/>
</dbReference>
<gene>
    <name evidence="6" type="ORF">Mth01_38600</name>
</gene>
<protein>
    <submittedName>
        <fullName evidence="6">AraC family transcriptional regulator</fullName>
    </submittedName>
</protein>
<evidence type="ECO:0000259" key="5">
    <source>
        <dbReference type="PROSITE" id="PS01124"/>
    </source>
</evidence>
<dbReference type="Proteomes" id="UP000610966">
    <property type="component" value="Unassembled WGS sequence"/>
</dbReference>
<dbReference type="PANTHER" id="PTHR46796">
    <property type="entry name" value="HTH-TYPE TRANSCRIPTIONAL ACTIVATOR RHAS-RELATED"/>
    <property type="match status" value="1"/>
</dbReference>
<evidence type="ECO:0000256" key="1">
    <source>
        <dbReference type="ARBA" id="ARBA00023015"/>
    </source>
</evidence>
<name>A0A8J3RD08_9ACTN</name>
<keyword evidence="7" id="KW-1185">Reference proteome</keyword>
<feature type="domain" description="HTH araC/xylS-type" evidence="5">
    <location>
        <begin position="219"/>
        <end position="320"/>
    </location>
</feature>
<dbReference type="InterPro" id="IPR035418">
    <property type="entry name" value="AraC-bd_2"/>
</dbReference>
<dbReference type="Gene3D" id="1.10.10.60">
    <property type="entry name" value="Homeodomain-like"/>
    <property type="match status" value="1"/>
</dbReference>
<organism evidence="6 7">
    <name type="scientific">Sphaerimonospora thailandensis</name>
    <dbReference type="NCBI Taxonomy" id="795644"/>
    <lineage>
        <taxon>Bacteria</taxon>
        <taxon>Bacillati</taxon>
        <taxon>Actinomycetota</taxon>
        <taxon>Actinomycetes</taxon>
        <taxon>Streptosporangiales</taxon>
        <taxon>Streptosporangiaceae</taxon>
        <taxon>Sphaerimonospora</taxon>
    </lineage>
</organism>
<dbReference type="SMART" id="SM00342">
    <property type="entry name" value="HTH_ARAC"/>
    <property type="match status" value="1"/>
</dbReference>
<sequence length="343" mass="38523">MITFEFRTDDFPVADRFAAWHEMSRKMLTPAVVRSDHKENFQATAYALDFGAIRVCSQTYSPLHVHRSRKLIWRFDPEMYCLSLTVSGRRGIAQSGREAACGPGDFMFYETSSPFQGWADTDGDNPPQCVIVQIPKTLLPLSADGLGRLVAVRLPGGHGLTELVSRHLGELVRQATTYTEADVNRLTTITLDLVAALCANQLEAASSLPPESRRRVLQAQIHRFVLERLGDPELSPATIATAHKISPRYLYQLFEEQSLPIASWIRQLRLERCRRDLANPHLGSVPVRAIAARWGFIDSAHFSRAFRTVYELSPSEYRQLTRRRPGMQTSSTAVQGTPKTSQV</sequence>
<keyword evidence="3" id="KW-0804">Transcription</keyword>
<accession>A0A8J3RD08</accession>
<dbReference type="Pfam" id="PF14525">
    <property type="entry name" value="AraC_binding_2"/>
    <property type="match status" value="1"/>
</dbReference>
<keyword evidence="2" id="KW-0238">DNA-binding</keyword>
<dbReference type="EMBL" id="BOOG01000037">
    <property type="protein sequence ID" value="GIH71607.1"/>
    <property type="molecule type" value="Genomic_DNA"/>
</dbReference>
<evidence type="ECO:0000256" key="2">
    <source>
        <dbReference type="ARBA" id="ARBA00023125"/>
    </source>
</evidence>
<evidence type="ECO:0000256" key="3">
    <source>
        <dbReference type="ARBA" id="ARBA00023163"/>
    </source>
</evidence>
<dbReference type="PANTHER" id="PTHR46796:SF6">
    <property type="entry name" value="ARAC SUBFAMILY"/>
    <property type="match status" value="1"/>
</dbReference>
<dbReference type="AlphaFoldDB" id="A0A8J3RD08"/>
<dbReference type="GO" id="GO:0043565">
    <property type="term" value="F:sequence-specific DNA binding"/>
    <property type="evidence" value="ECO:0007669"/>
    <property type="project" value="InterPro"/>
</dbReference>
<proteinExistence type="predicted"/>
<dbReference type="Pfam" id="PF12833">
    <property type="entry name" value="HTH_18"/>
    <property type="match status" value="1"/>
</dbReference>
<dbReference type="InterPro" id="IPR050204">
    <property type="entry name" value="AraC_XylS_family_regulators"/>
</dbReference>
<comment type="caution">
    <text evidence="6">The sequence shown here is derived from an EMBL/GenBank/DDBJ whole genome shotgun (WGS) entry which is preliminary data.</text>
</comment>
<feature type="compositionally biased region" description="Polar residues" evidence="4">
    <location>
        <begin position="327"/>
        <end position="343"/>
    </location>
</feature>
<evidence type="ECO:0000313" key="7">
    <source>
        <dbReference type="Proteomes" id="UP000610966"/>
    </source>
</evidence>